<reference evidence="1 2" key="1">
    <citation type="journal article" date="2014" name="PLoS Genet.">
        <title>Phylogenetically driven sequencing of extremely halophilic archaea reveals strategies for static and dynamic osmo-response.</title>
        <authorList>
            <person name="Becker E.A."/>
            <person name="Seitzer P.M."/>
            <person name="Tritt A."/>
            <person name="Larsen D."/>
            <person name="Krusor M."/>
            <person name="Yao A.I."/>
            <person name="Wu D."/>
            <person name="Madern D."/>
            <person name="Eisen J.A."/>
            <person name="Darling A.E."/>
            <person name="Facciotti M.T."/>
        </authorList>
    </citation>
    <scope>NUCLEOTIDE SEQUENCE [LARGE SCALE GENOMIC DNA]</scope>
    <source>
        <strain evidence="1 2">JCM 13563</strain>
    </source>
</reference>
<dbReference type="STRING" id="1230457.C476_12701"/>
<protein>
    <submittedName>
        <fullName evidence="1">Uncharacterized protein</fullName>
    </submittedName>
</protein>
<dbReference type="Proteomes" id="UP000011615">
    <property type="component" value="Unassembled WGS sequence"/>
</dbReference>
<dbReference type="PATRIC" id="fig|1230457.4.peg.2555"/>
<accession>M0C7V2</accession>
<proteinExistence type="predicted"/>
<dbReference type="AlphaFoldDB" id="M0C7V2"/>
<dbReference type="EMBL" id="AOIT01000049">
    <property type="protein sequence ID" value="ELZ19320.1"/>
    <property type="molecule type" value="Genomic_DNA"/>
</dbReference>
<organism evidence="1 2">
    <name type="scientific">Natrinema limicola JCM 13563</name>
    <dbReference type="NCBI Taxonomy" id="1230457"/>
    <lineage>
        <taxon>Archaea</taxon>
        <taxon>Methanobacteriati</taxon>
        <taxon>Methanobacteriota</taxon>
        <taxon>Stenosarchaea group</taxon>
        <taxon>Halobacteria</taxon>
        <taxon>Halobacteriales</taxon>
        <taxon>Natrialbaceae</taxon>
        <taxon>Natrinema</taxon>
    </lineage>
</organism>
<evidence type="ECO:0000313" key="1">
    <source>
        <dbReference type="EMBL" id="ELZ19320.1"/>
    </source>
</evidence>
<sequence>MTDPYADHSIIIEVETGTSERLLRFKPDRPEGTFWLHRLSEFDRTLDRNAVIDRYALPPSDEYEIQLVTVPPGESMQIGDVAGTDDRSGGGDLVELLEHDSIPSDWIDETATLKTILE</sequence>
<dbReference type="RefSeq" id="WP_008013528.1">
    <property type="nucleotide sequence ID" value="NZ_AOIT01000049.1"/>
</dbReference>
<name>M0C7V2_9EURY</name>
<gene>
    <name evidence="1" type="ORF">C476_12701</name>
</gene>
<keyword evidence="2" id="KW-1185">Reference proteome</keyword>
<evidence type="ECO:0000313" key="2">
    <source>
        <dbReference type="Proteomes" id="UP000011615"/>
    </source>
</evidence>
<dbReference type="OrthoDB" id="240994at2157"/>
<comment type="caution">
    <text evidence="1">The sequence shown here is derived from an EMBL/GenBank/DDBJ whole genome shotgun (WGS) entry which is preliminary data.</text>
</comment>